<evidence type="ECO:0000313" key="3">
    <source>
        <dbReference type="Proteomes" id="UP000199055"/>
    </source>
</evidence>
<dbReference type="RefSeq" id="WP_093654828.1">
    <property type="nucleotide sequence ID" value="NZ_FOET01000001.1"/>
</dbReference>
<feature type="compositionally biased region" description="Basic and acidic residues" evidence="1">
    <location>
        <begin position="8"/>
        <end position="35"/>
    </location>
</feature>
<gene>
    <name evidence="2" type="ORF">SAMN05216481_101500</name>
</gene>
<feature type="compositionally biased region" description="Basic and acidic residues" evidence="1">
    <location>
        <begin position="96"/>
        <end position="109"/>
    </location>
</feature>
<sequence length="202" mass="21610">MSTNGHIPQERRAPLADRAGRPEWTDDAPPVDRTEPVAPVTPVTPVTPAGSADRAGGHGASASSPHGPLGKSTGTADGATRPGTGTGAGAAAPAHGEPRADAHGDRPEDGNGGAGLLTPEERERFGRRLHDAVTGFVDGPRRSVEEADAVFEEISRRITDLLTERHRELREPWRGEDSAERTEDLRRALREYRDAADRLMRL</sequence>
<feature type="region of interest" description="Disordered" evidence="1">
    <location>
        <begin position="1"/>
        <end position="126"/>
    </location>
</feature>
<evidence type="ECO:0000313" key="2">
    <source>
        <dbReference type="EMBL" id="SEP63056.1"/>
    </source>
</evidence>
<dbReference type="EMBL" id="FOET01000001">
    <property type="protein sequence ID" value="SEP63056.1"/>
    <property type="molecule type" value="Genomic_DNA"/>
</dbReference>
<protein>
    <submittedName>
        <fullName evidence="2">Uncharacterized protein</fullName>
    </submittedName>
</protein>
<accession>A0A1H8ZF75</accession>
<organism evidence="2 3">
    <name type="scientific">Streptomyces radiopugnans</name>
    <dbReference type="NCBI Taxonomy" id="403935"/>
    <lineage>
        <taxon>Bacteria</taxon>
        <taxon>Bacillati</taxon>
        <taxon>Actinomycetota</taxon>
        <taxon>Actinomycetes</taxon>
        <taxon>Kitasatosporales</taxon>
        <taxon>Streptomycetaceae</taxon>
        <taxon>Streptomyces</taxon>
    </lineage>
</organism>
<dbReference type="AlphaFoldDB" id="A0A1H8ZF75"/>
<evidence type="ECO:0000256" key="1">
    <source>
        <dbReference type="SAM" id="MobiDB-lite"/>
    </source>
</evidence>
<name>A0A1H8ZF75_9ACTN</name>
<feature type="compositionally biased region" description="Low complexity" evidence="1">
    <location>
        <begin position="36"/>
        <end position="95"/>
    </location>
</feature>
<dbReference type="STRING" id="403935.SAMN05216481_101500"/>
<proteinExistence type="predicted"/>
<reference evidence="2 3" key="1">
    <citation type="submission" date="2016-10" db="EMBL/GenBank/DDBJ databases">
        <authorList>
            <person name="de Groot N.N."/>
        </authorList>
    </citation>
    <scope>NUCLEOTIDE SEQUENCE [LARGE SCALE GENOMIC DNA]</scope>
    <source>
        <strain evidence="2 3">CGMCC 4.3519</strain>
    </source>
</reference>
<keyword evidence="3" id="KW-1185">Reference proteome</keyword>
<dbReference type="Proteomes" id="UP000199055">
    <property type="component" value="Unassembled WGS sequence"/>
</dbReference>